<dbReference type="AlphaFoldDB" id="F3ZY38"/>
<comment type="subcellular location">
    <subcellularLocation>
        <location evidence="1 7">Cell membrane</location>
        <topology evidence="1 7">Multi-pass membrane protein</topology>
    </subcellularLocation>
</comment>
<evidence type="ECO:0000313" key="9">
    <source>
        <dbReference type="EMBL" id="AEE97734.1"/>
    </source>
</evidence>
<dbReference type="OrthoDB" id="9786413at2"/>
<feature type="transmembrane region" description="Helical" evidence="7">
    <location>
        <begin position="104"/>
        <end position="124"/>
    </location>
</feature>
<evidence type="ECO:0000256" key="3">
    <source>
        <dbReference type="ARBA" id="ARBA00022475"/>
    </source>
</evidence>
<proteinExistence type="inferred from homology"/>
<evidence type="ECO:0000256" key="5">
    <source>
        <dbReference type="ARBA" id="ARBA00022989"/>
    </source>
</evidence>
<dbReference type="Pfam" id="PF00528">
    <property type="entry name" value="BPD_transp_1"/>
    <property type="match status" value="1"/>
</dbReference>
<name>F3ZY38_MAHA5</name>
<protein>
    <submittedName>
        <fullName evidence="9">Binding-protein-dependent transport systems inner membrane component</fullName>
    </submittedName>
</protein>
<dbReference type="InterPro" id="IPR000515">
    <property type="entry name" value="MetI-like"/>
</dbReference>
<dbReference type="Proteomes" id="UP000008457">
    <property type="component" value="Chromosome"/>
</dbReference>
<dbReference type="InterPro" id="IPR035906">
    <property type="entry name" value="MetI-like_sf"/>
</dbReference>
<dbReference type="eggNOG" id="COG1175">
    <property type="taxonomic scope" value="Bacteria"/>
</dbReference>
<evidence type="ECO:0000259" key="8">
    <source>
        <dbReference type="PROSITE" id="PS50928"/>
    </source>
</evidence>
<evidence type="ECO:0000256" key="7">
    <source>
        <dbReference type="RuleBase" id="RU363032"/>
    </source>
</evidence>
<keyword evidence="5 7" id="KW-1133">Transmembrane helix</keyword>
<feature type="transmembrane region" description="Helical" evidence="7">
    <location>
        <begin position="71"/>
        <end position="92"/>
    </location>
</feature>
<organism evidence="9 10">
    <name type="scientific">Mahella australiensis (strain DSM 15567 / CIP 107919 / 50-1 BON)</name>
    <dbReference type="NCBI Taxonomy" id="697281"/>
    <lineage>
        <taxon>Bacteria</taxon>
        <taxon>Bacillati</taxon>
        <taxon>Bacillota</taxon>
        <taxon>Clostridia</taxon>
        <taxon>Thermoanaerobacterales</taxon>
        <taxon>Thermoanaerobacterales Family IV. Incertae Sedis</taxon>
        <taxon>Mahella</taxon>
    </lineage>
</organism>
<feature type="transmembrane region" description="Helical" evidence="7">
    <location>
        <begin position="12"/>
        <end position="37"/>
    </location>
</feature>
<dbReference type="GO" id="GO:0055085">
    <property type="term" value="P:transmembrane transport"/>
    <property type="evidence" value="ECO:0007669"/>
    <property type="project" value="InterPro"/>
</dbReference>
<reference evidence="9 10" key="2">
    <citation type="journal article" date="2011" name="Stand. Genomic Sci.">
        <title>Complete genome sequence of Mahella australiensis type strain (50-1 BON).</title>
        <authorList>
            <person name="Sikorski J."/>
            <person name="Teshima H."/>
            <person name="Nolan M."/>
            <person name="Lucas S."/>
            <person name="Hammon N."/>
            <person name="Deshpande S."/>
            <person name="Cheng J.F."/>
            <person name="Pitluck S."/>
            <person name="Liolios K."/>
            <person name="Pagani I."/>
            <person name="Ivanova N."/>
            <person name="Huntemann M."/>
            <person name="Mavromatis K."/>
            <person name="Ovchinikova G."/>
            <person name="Pati A."/>
            <person name="Tapia R."/>
            <person name="Han C."/>
            <person name="Goodwin L."/>
            <person name="Chen A."/>
            <person name="Palaniappan K."/>
            <person name="Land M."/>
            <person name="Hauser L."/>
            <person name="Ngatchou-Djao O.D."/>
            <person name="Rohde M."/>
            <person name="Pukall R."/>
            <person name="Spring S."/>
            <person name="Abt B."/>
            <person name="Goker M."/>
            <person name="Detter J.C."/>
            <person name="Woyke T."/>
            <person name="Bristow J."/>
            <person name="Markowitz V."/>
            <person name="Hugenholtz P."/>
            <person name="Eisen J.A."/>
            <person name="Kyrpides N.C."/>
            <person name="Klenk H.P."/>
            <person name="Lapidus A."/>
        </authorList>
    </citation>
    <scope>NUCLEOTIDE SEQUENCE [LARGE SCALE GENOMIC DNA]</scope>
    <source>
        <strain evidence="10">DSM 15567 / CIP 107919 / 50-1 BON</strain>
    </source>
</reference>
<accession>F3ZY38</accession>
<feature type="transmembrane region" description="Helical" evidence="7">
    <location>
        <begin position="200"/>
        <end position="222"/>
    </location>
</feature>
<dbReference type="HOGENOM" id="CLU_016047_0_0_9"/>
<dbReference type="CDD" id="cd06261">
    <property type="entry name" value="TM_PBP2"/>
    <property type="match status" value="1"/>
</dbReference>
<dbReference type="PANTHER" id="PTHR30193:SF37">
    <property type="entry name" value="INNER MEMBRANE ABC TRANSPORTER PERMEASE PROTEIN YCJO"/>
    <property type="match status" value="1"/>
</dbReference>
<reference evidence="10" key="1">
    <citation type="submission" date="2010-11" db="EMBL/GenBank/DDBJ databases">
        <title>The complete genome of Mahella australiensis DSM 15567.</title>
        <authorList>
            <consortium name="US DOE Joint Genome Institute (JGI-PGF)"/>
            <person name="Lucas S."/>
            <person name="Copeland A."/>
            <person name="Lapidus A."/>
            <person name="Bruce D."/>
            <person name="Goodwin L."/>
            <person name="Pitluck S."/>
            <person name="Kyrpides N."/>
            <person name="Mavromatis K."/>
            <person name="Pagani I."/>
            <person name="Ivanova N."/>
            <person name="Teshima H."/>
            <person name="Brettin T."/>
            <person name="Detter J.C."/>
            <person name="Han C."/>
            <person name="Tapia R."/>
            <person name="Land M."/>
            <person name="Hauser L."/>
            <person name="Markowitz V."/>
            <person name="Cheng J.-F."/>
            <person name="Hugenholtz P."/>
            <person name="Woyke T."/>
            <person name="Wu D."/>
            <person name="Spring S."/>
            <person name="Pukall R."/>
            <person name="Steenblock K."/>
            <person name="Schneider S."/>
            <person name="Klenk H.-P."/>
            <person name="Eisen J.A."/>
        </authorList>
    </citation>
    <scope>NUCLEOTIDE SEQUENCE [LARGE SCALE GENOMIC DNA]</scope>
    <source>
        <strain evidence="10">DSM 15567 / CIP 107919 / 50-1 BON</strain>
    </source>
</reference>
<evidence type="ECO:0000256" key="6">
    <source>
        <dbReference type="ARBA" id="ARBA00023136"/>
    </source>
</evidence>
<keyword evidence="10" id="KW-1185">Reference proteome</keyword>
<keyword evidence="3" id="KW-1003">Cell membrane</keyword>
<evidence type="ECO:0000256" key="1">
    <source>
        <dbReference type="ARBA" id="ARBA00004651"/>
    </source>
</evidence>
<dbReference type="RefSeq" id="WP_013782157.1">
    <property type="nucleotide sequence ID" value="NC_015520.1"/>
</dbReference>
<feature type="transmembrane region" description="Helical" evidence="7">
    <location>
        <begin position="154"/>
        <end position="179"/>
    </location>
</feature>
<keyword evidence="6 7" id="KW-0472">Membrane</keyword>
<dbReference type="EMBL" id="CP002360">
    <property type="protein sequence ID" value="AEE97734.1"/>
    <property type="molecule type" value="Genomic_DNA"/>
</dbReference>
<dbReference type="GO" id="GO:0005886">
    <property type="term" value="C:plasma membrane"/>
    <property type="evidence" value="ECO:0007669"/>
    <property type="project" value="UniProtKB-SubCell"/>
</dbReference>
<dbReference type="SUPFAM" id="SSF161098">
    <property type="entry name" value="MetI-like"/>
    <property type="match status" value="1"/>
</dbReference>
<keyword evidence="2 7" id="KW-0813">Transport</keyword>
<gene>
    <name evidence="9" type="ordered locus">Mahau_2589</name>
</gene>
<feature type="transmembrane region" description="Helical" evidence="7">
    <location>
        <begin position="260"/>
        <end position="284"/>
    </location>
</feature>
<sequence>MKENAGKGKFWFILPALLIYLFVIVVPSIYSLFISFYNWDGVGKMKFVGFDNYVYLFLKDNVFQISLKNNIIWTILTVVFTVSIALLIAVALNREFKGRVAYRGIIYFPYTLSGVVVALIWTWMYHPQLGLINGLLEVLGLHGLTKAWLSDPQIALYAVYVAALWQGLGAPMVLFLSGLQTISKDYLEAALIDGAGKFRTFFSIIIPLLRETFVIVFATQIINSLKVYDIISVMTNGGPGNSTQVLATWMYQQSFMFSKLGIGSAIAWVMVVVLMIVIIPYVLYMARD</sequence>
<comment type="similarity">
    <text evidence="7">Belongs to the binding-protein-dependent transport system permease family.</text>
</comment>
<feature type="domain" description="ABC transmembrane type-1" evidence="8">
    <location>
        <begin position="67"/>
        <end position="283"/>
    </location>
</feature>
<dbReference type="STRING" id="697281.Mahau_2589"/>
<evidence type="ECO:0000256" key="2">
    <source>
        <dbReference type="ARBA" id="ARBA00022448"/>
    </source>
</evidence>
<dbReference type="KEGG" id="mas:Mahau_2589"/>
<dbReference type="PANTHER" id="PTHR30193">
    <property type="entry name" value="ABC TRANSPORTER PERMEASE PROTEIN"/>
    <property type="match status" value="1"/>
</dbReference>
<dbReference type="PROSITE" id="PS50928">
    <property type="entry name" value="ABC_TM1"/>
    <property type="match status" value="1"/>
</dbReference>
<dbReference type="InterPro" id="IPR051393">
    <property type="entry name" value="ABC_transporter_permease"/>
</dbReference>
<evidence type="ECO:0000313" key="10">
    <source>
        <dbReference type="Proteomes" id="UP000008457"/>
    </source>
</evidence>
<evidence type="ECO:0000256" key="4">
    <source>
        <dbReference type="ARBA" id="ARBA00022692"/>
    </source>
</evidence>
<dbReference type="Gene3D" id="1.10.3720.10">
    <property type="entry name" value="MetI-like"/>
    <property type="match status" value="1"/>
</dbReference>
<keyword evidence="4 7" id="KW-0812">Transmembrane</keyword>